<evidence type="ECO:0000256" key="1">
    <source>
        <dbReference type="ARBA" id="ARBA00001946"/>
    </source>
</evidence>
<dbReference type="PANTHER" id="PTHR11839">
    <property type="entry name" value="UDP/ADP-SUGAR PYROPHOSPHATASE"/>
    <property type="match status" value="1"/>
</dbReference>
<proteinExistence type="predicted"/>
<dbReference type="InterPro" id="IPR015797">
    <property type="entry name" value="NUDIX_hydrolase-like_dom_sf"/>
</dbReference>
<dbReference type="RefSeq" id="WP_070954706.1">
    <property type="nucleotide sequence ID" value="NZ_CP015208.1"/>
</dbReference>
<keyword evidence="5" id="KW-1185">Reference proteome</keyword>
<dbReference type="KEGG" id="rpla:A4Z71_04325"/>
<dbReference type="STRING" id="535712.A4Z71_04325"/>
<name>A0A1D9DZF4_9MICO</name>
<evidence type="ECO:0000259" key="3">
    <source>
        <dbReference type="PROSITE" id="PS51462"/>
    </source>
</evidence>
<keyword evidence="2" id="KW-0378">Hydrolase</keyword>
<dbReference type="Pfam" id="PF00293">
    <property type="entry name" value="NUDIX"/>
    <property type="match status" value="1"/>
</dbReference>
<dbReference type="GO" id="GO:0005829">
    <property type="term" value="C:cytosol"/>
    <property type="evidence" value="ECO:0007669"/>
    <property type="project" value="TreeGrafter"/>
</dbReference>
<gene>
    <name evidence="4" type="ORF">A4Z71_04325</name>
</gene>
<dbReference type="OrthoDB" id="9806150at2"/>
<dbReference type="GO" id="GO:0006753">
    <property type="term" value="P:nucleoside phosphate metabolic process"/>
    <property type="evidence" value="ECO:0007669"/>
    <property type="project" value="TreeGrafter"/>
</dbReference>
<feature type="domain" description="Nudix hydrolase" evidence="3">
    <location>
        <begin position="42"/>
        <end position="180"/>
    </location>
</feature>
<dbReference type="GO" id="GO:0016787">
    <property type="term" value="F:hydrolase activity"/>
    <property type="evidence" value="ECO:0007669"/>
    <property type="project" value="UniProtKB-KW"/>
</dbReference>
<protein>
    <recommendedName>
        <fullName evidence="3">Nudix hydrolase domain-containing protein</fullName>
    </recommendedName>
</protein>
<dbReference type="EMBL" id="CP015208">
    <property type="protein sequence ID" value="AOY56197.1"/>
    <property type="molecule type" value="Genomic_DNA"/>
</dbReference>
<dbReference type="SUPFAM" id="SSF55811">
    <property type="entry name" value="Nudix"/>
    <property type="match status" value="1"/>
</dbReference>
<dbReference type="Proteomes" id="UP000243784">
    <property type="component" value="Chromosome"/>
</dbReference>
<evidence type="ECO:0000256" key="2">
    <source>
        <dbReference type="ARBA" id="ARBA00022801"/>
    </source>
</evidence>
<dbReference type="Gene3D" id="3.90.79.10">
    <property type="entry name" value="Nucleoside Triphosphate Pyrophosphohydrolase"/>
    <property type="match status" value="1"/>
</dbReference>
<dbReference type="PROSITE" id="PS51462">
    <property type="entry name" value="NUDIX"/>
    <property type="match status" value="1"/>
</dbReference>
<comment type="cofactor">
    <cofactor evidence="1">
        <name>Mg(2+)</name>
        <dbReference type="ChEBI" id="CHEBI:18420"/>
    </cofactor>
</comment>
<dbReference type="InterPro" id="IPR000086">
    <property type="entry name" value="NUDIX_hydrolase_dom"/>
</dbReference>
<sequence>MTFDQPANMKLVSSDTVFEGMIWDIVREKFEYAGEELTREFVNHPGAVAILAVNERSEVLLIRQYRHPVREYLWEIPAGLRDVEAESAVEAARRELFEETGYRAKKFEPLISFHTTPGGNNETIEIFLATDLTYEGHAIELDGEERDMQVSWVALNECLSSILQSKMRSPSALVAIMAYALKAKNG</sequence>
<organism evidence="4 5">
    <name type="scientific">Candidatus Rhodoluna planktonica</name>
    <dbReference type="NCBI Taxonomy" id="535712"/>
    <lineage>
        <taxon>Bacteria</taxon>
        <taxon>Bacillati</taxon>
        <taxon>Actinomycetota</taxon>
        <taxon>Actinomycetes</taxon>
        <taxon>Micrococcales</taxon>
        <taxon>Microbacteriaceae</taxon>
        <taxon>Luna cluster</taxon>
        <taxon>Luna-1 subcluster</taxon>
        <taxon>Rhodoluna</taxon>
    </lineage>
</organism>
<evidence type="ECO:0000313" key="5">
    <source>
        <dbReference type="Proteomes" id="UP000243784"/>
    </source>
</evidence>
<dbReference type="AlphaFoldDB" id="A0A1D9DZF4"/>
<evidence type="ECO:0000313" key="4">
    <source>
        <dbReference type="EMBL" id="AOY56197.1"/>
    </source>
</evidence>
<reference evidence="4 5" key="1">
    <citation type="journal article" date="2016" name="Biochim. Biophys. Acta">
        <title>Photochemical characterization of actinorhodopsin and its functional existence in the natural host.</title>
        <authorList>
            <person name="Nakamura S."/>
            <person name="Kikukawa T."/>
            <person name="Tamogami J."/>
            <person name="Kamiya M."/>
            <person name="Aizawa T."/>
            <person name="Hahn M.W."/>
            <person name="Ihara K."/>
            <person name="Kamo N."/>
            <person name="Demura M."/>
        </authorList>
    </citation>
    <scope>NUCLEOTIDE SEQUENCE [LARGE SCALE GENOMIC DNA]</scope>
    <source>
        <strain evidence="4 5">MWH-Dar1</strain>
    </source>
</reference>
<dbReference type="GO" id="GO:0019693">
    <property type="term" value="P:ribose phosphate metabolic process"/>
    <property type="evidence" value="ECO:0007669"/>
    <property type="project" value="TreeGrafter"/>
</dbReference>
<dbReference type="PANTHER" id="PTHR11839:SF18">
    <property type="entry name" value="NUDIX HYDROLASE DOMAIN-CONTAINING PROTEIN"/>
    <property type="match status" value="1"/>
</dbReference>
<accession>A0A1D9DZF4</accession>